<dbReference type="EMBL" id="CAFBNB010000031">
    <property type="protein sequence ID" value="CAB4922055.1"/>
    <property type="molecule type" value="Genomic_DNA"/>
</dbReference>
<dbReference type="AlphaFoldDB" id="A0A6J7HX72"/>
<accession>A0A6J7HX72</accession>
<evidence type="ECO:0000313" key="1">
    <source>
        <dbReference type="EMBL" id="CAB4922055.1"/>
    </source>
</evidence>
<proteinExistence type="predicted"/>
<protein>
    <submittedName>
        <fullName evidence="1">Unannotated protein</fullName>
    </submittedName>
</protein>
<name>A0A6J7HX72_9ZZZZ</name>
<gene>
    <name evidence="1" type="ORF">UFOPK3720_00277</name>
</gene>
<dbReference type="AntiFam" id="ANF00173">
    <property type="entry name" value="Shadow ORF (opposite ppk)"/>
</dbReference>
<reference evidence="1" key="1">
    <citation type="submission" date="2020-05" db="EMBL/GenBank/DDBJ databases">
        <authorList>
            <person name="Chiriac C."/>
            <person name="Salcher M."/>
            <person name="Ghai R."/>
            <person name="Kavagutti S V."/>
        </authorList>
    </citation>
    <scope>NUCLEOTIDE SEQUENCE</scope>
</reference>
<organism evidence="1">
    <name type="scientific">freshwater metagenome</name>
    <dbReference type="NCBI Taxonomy" id="449393"/>
    <lineage>
        <taxon>unclassified sequences</taxon>
        <taxon>metagenomes</taxon>
        <taxon>ecological metagenomes</taxon>
    </lineage>
</organism>
<sequence length="122" mass="13906">MQQNIALSHCGEHIRRRGGFDVRKSLGGLRDEPRLLQVVAIERDDGPQPREVKWSRQVEDLMLVHVEFAHEQCQDMGVDGLLDLETYGRAEPAAHEFPFEGEEQVLCVVLLHLDIFITSDSE</sequence>